<protein>
    <submittedName>
        <fullName evidence="1">Dystrophin-1</fullName>
    </submittedName>
</protein>
<feature type="non-terminal residue" evidence="1">
    <location>
        <position position="181"/>
    </location>
</feature>
<gene>
    <name evidence="1" type="primary">dys-1</name>
    <name evidence="1" type="ORF">CM83_401</name>
</gene>
<name>A0A0A9Y498_LYGHE</name>
<proteinExistence type="predicted"/>
<dbReference type="EMBL" id="GBHO01017666">
    <property type="protein sequence ID" value="JAG25938.1"/>
    <property type="molecule type" value="Transcribed_RNA"/>
</dbReference>
<reference evidence="1" key="2">
    <citation type="submission" date="2014-07" db="EMBL/GenBank/DDBJ databases">
        <authorList>
            <person name="Hull J."/>
        </authorList>
    </citation>
    <scope>NUCLEOTIDE SEQUENCE</scope>
</reference>
<organism evidence="1">
    <name type="scientific">Lygus hesperus</name>
    <name type="common">Western plant bug</name>
    <dbReference type="NCBI Taxonomy" id="30085"/>
    <lineage>
        <taxon>Eukaryota</taxon>
        <taxon>Metazoa</taxon>
        <taxon>Ecdysozoa</taxon>
        <taxon>Arthropoda</taxon>
        <taxon>Hexapoda</taxon>
        <taxon>Insecta</taxon>
        <taxon>Pterygota</taxon>
        <taxon>Neoptera</taxon>
        <taxon>Paraneoptera</taxon>
        <taxon>Hemiptera</taxon>
        <taxon>Heteroptera</taxon>
        <taxon>Panheteroptera</taxon>
        <taxon>Cimicomorpha</taxon>
        <taxon>Miridae</taxon>
        <taxon>Mirini</taxon>
        <taxon>Lygus</taxon>
    </lineage>
</organism>
<evidence type="ECO:0000313" key="1">
    <source>
        <dbReference type="EMBL" id="JAG25938.1"/>
    </source>
</evidence>
<accession>A0A0A9Y498</accession>
<dbReference type="AlphaFoldDB" id="A0A0A9Y498"/>
<dbReference type="SUPFAM" id="SSF53098">
    <property type="entry name" value="Ribonuclease H-like"/>
    <property type="match status" value="1"/>
</dbReference>
<reference evidence="1" key="1">
    <citation type="journal article" date="2014" name="PLoS ONE">
        <title>Transcriptome-Based Identification of ABC Transporters in the Western Tarnished Plant Bug Lygus hesperus.</title>
        <authorList>
            <person name="Hull J.J."/>
            <person name="Chaney K."/>
            <person name="Geib S.M."/>
            <person name="Fabrick J.A."/>
            <person name="Brent C.S."/>
            <person name="Walsh D."/>
            <person name="Lavine L.C."/>
        </authorList>
    </citation>
    <scope>NUCLEOTIDE SEQUENCE</scope>
</reference>
<feature type="non-terminal residue" evidence="1">
    <location>
        <position position="1"/>
    </location>
</feature>
<sequence>AFRSSPIESLNVDAGELPLSYRRSILGMRYAAKTKASNSHPRHSHPQSSRRNSINMIQFDLLNLSLNLPKFQNENNSIQEPWTLPSPVICLSLTKNIKKSSPPHEFFSAFSEIMVNLSPCHITYCDGSKSNEGVGCAVVSRRDVFKFSLPKETSIFTTELFAILASLNVITPTEDTFVVCS</sequence>
<dbReference type="InterPro" id="IPR012337">
    <property type="entry name" value="RNaseH-like_sf"/>
</dbReference>